<protein>
    <recommendedName>
        <fullName evidence="4">DUF4136 domain-containing protein</fullName>
    </recommendedName>
</protein>
<evidence type="ECO:0008006" key="4">
    <source>
        <dbReference type="Google" id="ProtNLM"/>
    </source>
</evidence>
<proteinExistence type="predicted"/>
<sequence length="216" mass="23283">MISLARRVVVGLSFLALVACSDAKMVTEDTPMVNLGDFTLGHNVVVATDMQKAPFSRNATEEEVETALKAAMQARFGRYDGDKLYHIGIKVDAYGLAAPGIPVVFTPKSVLVLTVNIWDDAQGKKLTDKPKLLTVFESLSGETLIGSGLTRTKQEQLDILTRNAALKVERWLLENGEWFGIDPVAPETTDADEAKAALAVLAPDAVPETPNATKSN</sequence>
<evidence type="ECO:0000313" key="2">
    <source>
        <dbReference type="EMBL" id="SDG51316.1"/>
    </source>
</evidence>
<evidence type="ECO:0000313" key="3">
    <source>
        <dbReference type="Proteomes" id="UP000182284"/>
    </source>
</evidence>
<feature type="chain" id="PRO_5010263325" description="DUF4136 domain-containing protein" evidence="1">
    <location>
        <begin position="24"/>
        <end position="216"/>
    </location>
</feature>
<dbReference type="EMBL" id="FNBL01000027">
    <property type="protein sequence ID" value="SDG51316.1"/>
    <property type="molecule type" value="Genomic_DNA"/>
</dbReference>
<keyword evidence="1" id="KW-0732">Signal</keyword>
<dbReference type="PROSITE" id="PS51257">
    <property type="entry name" value="PROKAR_LIPOPROTEIN"/>
    <property type="match status" value="1"/>
</dbReference>
<evidence type="ECO:0000256" key="1">
    <source>
        <dbReference type="SAM" id="SignalP"/>
    </source>
</evidence>
<gene>
    <name evidence="2" type="ORF">SAMN04488117_1271</name>
</gene>
<dbReference type="AlphaFoldDB" id="A0A1G7UUY9"/>
<name>A0A1G7UUY9_9RHOB</name>
<feature type="signal peptide" evidence="1">
    <location>
        <begin position="1"/>
        <end position="23"/>
    </location>
</feature>
<accession>A0A1G7UUY9</accession>
<dbReference type="OrthoDB" id="7834608at2"/>
<dbReference type="Proteomes" id="UP000182284">
    <property type="component" value="Unassembled WGS sequence"/>
</dbReference>
<dbReference type="RefSeq" id="WP_074647506.1">
    <property type="nucleotide sequence ID" value="NZ_FNBL01000027.1"/>
</dbReference>
<reference evidence="2 3" key="1">
    <citation type="submission" date="2016-10" db="EMBL/GenBank/DDBJ databases">
        <authorList>
            <person name="de Groot N.N."/>
        </authorList>
    </citation>
    <scope>NUCLEOTIDE SEQUENCE [LARGE SCALE GENOMIC DNA]</scope>
    <source>
        <strain evidence="2 3">DSM 27375</strain>
    </source>
</reference>
<organism evidence="2 3">
    <name type="scientific">Celeribacter baekdonensis</name>
    <dbReference type="NCBI Taxonomy" id="875171"/>
    <lineage>
        <taxon>Bacteria</taxon>
        <taxon>Pseudomonadati</taxon>
        <taxon>Pseudomonadota</taxon>
        <taxon>Alphaproteobacteria</taxon>
        <taxon>Rhodobacterales</taxon>
        <taxon>Roseobacteraceae</taxon>
        <taxon>Celeribacter</taxon>
    </lineage>
</organism>